<dbReference type="OrthoDB" id="1751077at2759"/>
<reference evidence="1" key="1">
    <citation type="submission" date="2022-04" db="EMBL/GenBank/DDBJ databases">
        <title>Carnegiea gigantea Genome sequencing and assembly v2.</title>
        <authorList>
            <person name="Copetti D."/>
            <person name="Sanderson M.J."/>
            <person name="Burquez A."/>
            <person name="Wojciechowski M.F."/>
        </authorList>
    </citation>
    <scope>NUCLEOTIDE SEQUENCE</scope>
    <source>
        <strain evidence="1">SGP5-SGP5p</strain>
        <tissue evidence="1">Aerial part</tissue>
    </source>
</reference>
<dbReference type="EMBL" id="JAKOGI010001453">
    <property type="protein sequence ID" value="KAJ8425545.1"/>
    <property type="molecule type" value="Genomic_DNA"/>
</dbReference>
<proteinExistence type="predicted"/>
<evidence type="ECO:0000313" key="1">
    <source>
        <dbReference type="EMBL" id="KAJ8425545.1"/>
    </source>
</evidence>
<organism evidence="1 2">
    <name type="scientific">Carnegiea gigantea</name>
    <dbReference type="NCBI Taxonomy" id="171969"/>
    <lineage>
        <taxon>Eukaryota</taxon>
        <taxon>Viridiplantae</taxon>
        <taxon>Streptophyta</taxon>
        <taxon>Embryophyta</taxon>
        <taxon>Tracheophyta</taxon>
        <taxon>Spermatophyta</taxon>
        <taxon>Magnoliopsida</taxon>
        <taxon>eudicotyledons</taxon>
        <taxon>Gunneridae</taxon>
        <taxon>Pentapetalae</taxon>
        <taxon>Caryophyllales</taxon>
        <taxon>Cactineae</taxon>
        <taxon>Cactaceae</taxon>
        <taxon>Cactoideae</taxon>
        <taxon>Echinocereeae</taxon>
        <taxon>Carnegiea</taxon>
    </lineage>
</organism>
<gene>
    <name evidence="1" type="ORF">Cgig2_007455</name>
</gene>
<evidence type="ECO:0000313" key="2">
    <source>
        <dbReference type="Proteomes" id="UP001153076"/>
    </source>
</evidence>
<dbReference type="AlphaFoldDB" id="A0A9Q1GRX8"/>
<name>A0A9Q1GRX8_9CARY</name>
<comment type="caution">
    <text evidence="1">The sequence shown here is derived from an EMBL/GenBank/DDBJ whole genome shotgun (WGS) entry which is preliminary data.</text>
</comment>
<sequence length="153" mass="17355">MKQRRLMTYIYTIKDNNDGYNSGFFKDNWDITGSLICAAIKEFFAKDQGATKLVTLPKVIQNMPQSSGQPLASLTQMHNKGFGGKILSRVKTWSSKAISYNTCTPEGKDGLGIKNLKIWNDASIAKLVWALRIKKDLLWVKWIHEIYPRGKNS</sequence>
<keyword evidence="2" id="KW-1185">Reference proteome</keyword>
<dbReference type="Proteomes" id="UP001153076">
    <property type="component" value="Unassembled WGS sequence"/>
</dbReference>
<accession>A0A9Q1GRX8</accession>
<protein>
    <submittedName>
        <fullName evidence="1">Uncharacterized protein</fullName>
    </submittedName>
</protein>